<dbReference type="PROSITE" id="PS50157">
    <property type="entry name" value="ZINC_FINGER_C2H2_2"/>
    <property type="match status" value="1"/>
</dbReference>
<dbReference type="InterPro" id="IPR013087">
    <property type="entry name" value="Znf_C2H2_type"/>
</dbReference>
<feature type="domain" description="C2H2-type" evidence="2">
    <location>
        <begin position="6"/>
        <end position="28"/>
    </location>
</feature>
<gene>
    <name evidence="3" type="ORF">C7450_103133</name>
</gene>
<keyword evidence="1" id="KW-0862">Zinc</keyword>
<dbReference type="EMBL" id="QJJK01000003">
    <property type="protein sequence ID" value="PXW61616.1"/>
    <property type="molecule type" value="Genomic_DNA"/>
</dbReference>
<sequence>MKDRRFMCGACHKRFTTIQAVKQHAATHKRALIEIFERVGRAPADDEPSIASRVIDAELDRAMGLPIDPDVEGYLL</sequence>
<evidence type="ECO:0000313" key="3">
    <source>
        <dbReference type="EMBL" id="PXW61616.1"/>
    </source>
</evidence>
<keyword evidence="1" id="KW-0479">Metal-binding</keyword>
<proteinExistence type="predicted"/>
<accession>A0A2V3UDN5</accession>
<dbReference type="PROSITE" id="PS00028">
    <property type="entry name" value="ZINC_FINGER_C2H2_1"/>
    <property type="match status" value="1"/>
</dbReference>
<keyword evidence="4" id="KW-1185">Reference proteome</keyword>
<dbReference type="AlphaFoldDB" id="A0A2V3UDN5"/>
<dbReference type="GO" id="GO:0008270">
    <property type="term" value="F:zinc ion binding"/>
    <property type="evidence" value="ECO:0007669"/>
    <property type="project" value="UniProtKB-KW"/>
</dbReference>
<evidence type="ECO:0000259" key="2">
    <source>
        <dbReference type="PROSITE" id="PS50157"/>
    </source>
</evidence>
<dbReference type="InterPro" id="IPR036236">
    <property type="entry name" value="Znf_C2H2_sf"/>
</dbReference>
<dbReference type="RefSeq" id="WP_146227295.1">
    <property type="nucleotide sequence ID" value="NZ_JAHBRY010000001.1"/>
</dbReference>
<keyword evidence="1" id="KW-0863">Zinc-finger</keyword>
<evidence type="ECO:0000313" key="4">
    <source>
        <dbReference type="Proteomes" id="UP000248021"/>
    </source>
</evidence>
<evidence type="ECO:0000256" key="1">
    <source>
        <dbReference type="PROSITE-ProRule" id="PRU00042"/>
    </source>
</evidence>
<dbReference type="Proteomes" id="UP000248021">
    <property type="component" value="Unassembled WGS sequence"/>
</dbReference>
<protein>
    <recommendedName>
        <fullName evidence="2">C2H2-type domain-containing protein</fullName>
    </recommendedName>
</protein>
<dbReference type="SUPFAM" id="SSF57667">
    <property type="entry name" value="beta-beta-alpha zinc fingers"/>
    <property type="match status" value="1"/>
</dbReference>
<reference evidence="3 4" key="1">
    <citation type="submission" date="2018-05" db="EMBL/GenBank/DDBJ databases">
        <title>Genomic Encyclopedia of Type Strains, Phase IV (KMG-IV): sequencing the most valuable type-strain genomes for metagenomic binning, comparative biology and taxonomic classification.</title>
        <authorList>
            <person name="Goeker M."/>
        </authorList>
    </citation>
    <scope>NUCLEOTIDE SEQUENCE [LARGE SCALE GENOMIC DNA]</scope>
    <source>
        <strain evidence="3 4">DSM 6462</strain>
    </source>
</reference>
<organism evidence="3 4">
    <name type="scientific">Chelatococcus asaccharovorans</name>
    <dbReference type="NCBI Taxonomy" id="28210"/>
    <lineage>
        <taxon>Bacteria</taxon>
        <taxon>Pseudomonadati</taxon>
        <taxon>Pseudomonadota</taxon>
        <taxon>Alphaproteobacteria</taxon>
        <taxon>Hyphomicrobiales</taxon>
        <taxon>Chelatococcaceae</taxon>
        <taxon>Chelatococcus</taxon>
    </lineage>
</organism>
<comment type="caution">
    <text evidence="3">The sequence shown here is derived from an EMBL/GenBank/DDBJ whole genome shotgun (WGS) entry which is preliminary data.</text>
</comment>
<name>A0A2V3UDN5_9HYPH</name>